<feature type="domain" description="Gfo/Idh/MocA-like oxidoreductase N-terminal" evidence="4">
    <location>
        <begin position="4"/>
        <end position="122"/>
    </location>
</feature>
<dbReference type="GO" id="GO:0016491">
    <property type="term" value="F:oxidoreductase activity"/>
    <property type="evidence" value="ECO:0007669"/>
    <property type="project" value="UniProtKB-KW"/>
</dbReference>
<dbReference type="SUPFAM" id="SSF55347">
    <property type="entry name" value="Glyceraldehyde-3-phosphate dehydrogenase-like, C-terminal domain"/>
    <property type="match status" value="1"/>
</dbReference>
<dbReference type="InterPro" id="IPR050984">
    <property type="entry name" value="Gfo/Idh/MocA_domain"/>
</dbReference>
<evidence type="ECO:0000259" key="5">
    <source>
        <dbReference type="Pfam" id="PF22725"/>
    </source>
</evidence>
<protein>
    <submittedName>
        <fullName evidence="6">Predicted dehydrogenase</fullName>
    </submittedName>
</protein>
<sequence length="339" mass="36705">MTPVRIGIMGCASIARRRVLPAMAALPAVEITAIASRDPGRAAELARSYGCRAVAGYRSLLDLDEVEAVYVPLPNALHAPWIEAALSTGRHVLAEKPLTTSAARTGELLALARARRLVLMENMMFLHHSQHAVVRQYVADGAIGSLRSFHAAFGVPRRPADDVRHQPELGGGALLDTGVYPVRAALSFLGDRRLDVLSAVLTSRHGQLVDSCGQALLDTDDGVGAQLAFGLDNLYRSSYQLWGSEGRIVVEHAYSPPADHVPVLRLERHSGVREFRLEPDDQVTNAVRAFATAVRSGQLPDDRDVLRQAVLVEEIGTRARRHVDHTPDPAATGPLERSS</sequence>
<evidence type="ECO:0000313" key="7">
    <source>
        <dbReference type="Proteomes" id="UP000198226"/>
    </source>
</evidence>
<evidence type="ECO:0000313" key="6">
    <source>
        <dbReference type="EMBL" id="SCG35617.1"/>
    </source>
</evidence>
<evidence type="ECO:0000259" key="4">
    <source>
        <dbReference type="Pfam" id="PF01408"/>
    </source>
</evidence>
<evidence type="ECO:0000256" key="1">
    <source>
        <dbReference type="ARBA" id="ARBA00010928"/>
    </source>
</evidence>
<dbReference type="PANTHER" id="PTHR22604">
    <property type="entry name" value="OXIDOREDUCTASES"/>
    <property type="match status" value="1"/>
</dbReference>
<dbReference type="Pfam" id="PF01408">
    <property type="entry name" value="GFO_IDH_MocA"/>
    <property type="match status" value="1"/>
</dbReference>
<keyword evidence="2" id="KW-0560">Oxidoreductase</keyword>
<keyword evidence="7" id="KW-1185">Reference proteome</keyword>
<feature type="domain" description="GFO/IDH/MocA-like oxidoreductase" evidence="5">
    <location>
        <begin position="133"/>
        <end position="249"/>
    </location>
</feature>
<reference evidence="7" key="1">
    <citation type="submission" date="2016-06" db="EMBL/GenBank/DDBJ databases">
        <authorList>
            <person name="Varghese N."/>
            <person name="Submissions Spin"/>
        </authorList>
    </citation>
    <scope>NUCLEOTIDE SEQUENCE [LARGE SCALE GENOMIC DNA]</scope>
    <source>
        <strain evidence="7">DSM 44983</strain>
    </source>
</reference>
<dbReference type="GO" id="GO:0000166">
    <property type="term" value="F:nucleotide binding"/>
    <property type="evidence" value="ECO:0007669"/>
    <property type="project" value="InterPro"/>
</dbReference>
<dbReference type="Gene3D" id="3.30.360.10">
    <property type="entry name" value="Dihydrodipicolinate Reductase, domain 2"/>
    <property type="match status" value="1"/>
</dbReference>
<comment type="similarity">
    <text evidence="1">Belongs to the Gfo/Idh/MocA family.</text>
</comment>
<dbReference type="Pfam" id="PF22725">
    <property type="entry name" value="GFO_IDH_MocA_C3"/>
    <property type="match status" value="1"/>
</dbReference>
<accession>A0A125Q1K3</accession>
<dbReference type="PANTHER" id="PTHR22604:SF105">
    <property type="entry name" value="TRANS-1,2-DIHYDROBENZENE-1,2-DIOL DEHYDROGENASE"/>
    <property type="match status" value="1"/>
</dbReference>
<dbReference type="Gene3D" id="3.40.50.720">
    <property type="entry name" value="NAD(P)-binding Rossmann-like Domain"/>
    <property type="match status" value="1"/>
</dbReference>
<dbReference type="InterPro" id="IPR036291">
    <property type="entry name" value="NAD(P)-bd_dom_sf"/>
</dbReference>
<dbReference type="InterPro" id="IPR000683">
    <property type="entry name" value="Gfo/Idh/MocA-like_OxRdtase_N"/>
</dbReference>
<dbReference type="EMBL" id="LT607752">
    <property type="protein sequence ID" value="SCG35617.1"/>
    <property type="molecule type" value="Genomic_DNA"/>
</dbReference>
<dbReference type="SUPFAM" id="SSF51735">
    <property type="entry name" value="NAD(P)-binding Rossmann-fold domains"/>
    <property type="match status" value="1"/>
</dbReference>
<dbReference type="RefSeq" id="WP_067307217.1">
    <property type="nucleotide sequence ID" value="NZ_LRMV01000050.1"/>
</dbReference>
<name>A0A125Q1K3_9ACTN</name>
<feature type="region of interest" description="Disordered" evidence="3">
    <location>
        <begin position="320"/>
        <end position="339"/>
    </location>
</feature>
<proteinExistence type="inferred from homology"/>
<evidence type="ECO:0000256" key="3">
    <source>
        <dbReference type="SAM" id="MobiDB-lite"/>
    </source>
</evidence>
<gene>
    <name evidence="6" type="ORF">GA0070623_0109</name>
</gene>
<dbReference type="Proteomes" id="UP000198226">
    <property type="component" value="Chromosome I"/>
</dbReference>
<dbReference type="OrthoDB" id="9815825at2"/>
<organism evidence="6 7">
    <name type="scientific">Micromonospora rifamycinica</name>
    <dbReference type="NCBI Taxonomy" id="291594"/>
    <lineage>
        <taxon>Bacteria</taxon>
        <taxon>Bacillati</taxon>
        <taxon>Actinomycetota</taxon>
        <taxon>Actinomycetes</taxon>
        <taxon>Micromonosporales</taxon>
        <taxon>Micromonosporaceae</taxon>
        <taxon>Micromonospora</taxon>
    </lineage>
</organism>
<dbReference type="AlphaFoldDB" id="A0A125Q1K3"/>
<evidence type="ECO:0000256" key="2">
    <source>
        <dbReference type="ARBA" id="ARBA00023002"/>
    </source>
</evidence>
<dbReference type="InterPro" id="IPR055170">
    <property type="entry name" value="GFO_IDH_MocA-like_dom"/>
</dbReference>